<dbReference type="GeneID" id="18930847"/>
<gene>
    <name evidence="1" type="ORF">MELLADRAFT_67553</name>
</gene>
<sequence>MKTLESLINRNQSLIVPNVCLSEGSSPFQEPLLEPIHEKMKALESLIHCRQATHSDRSLIVTDTERLLEPIHKKVTHSNQSLIVPNTDEILEPVHTKIKALESMISSNQAACSKVNQSLILPNVSTL</sequence>
<keyword evidence="2" id="KW-1185">Reference proteome</keyword>
<evidence type="ECO:0000313" key="1">
    <source>
        <dbReference type="EMBL" id="EGG00683.1"/>
    </source>
</evidence>
<dbReference type="KEGG" id="mlr:MELLADRAFT_67553"/>
<protein>
    <submittedName>
        <fullName evidence="1">Uncharacterized protein</fullName>
    </submittedName>
</protein>
<organism evidence="2">
    <name type="scientific">Melampsora larici-populina (strain 98AG31 / pathotype 3-4-7)</name>
    <name type="common">Poplar leaf rust fungus</name>
    <dbReference type="NCBI Taxonomy" id="747676"/>
    <lineage>
        <taxon>Eukaryota</taxon>
        <taxon>Fungi</taxon>
        <taxon>Dikarya</taxon>
        <taxon>Basidiomycota</taxon>
        <taxon>Pucciniomycotina</taxon>
        <taxon>Pucciniomycetes</taxon>
        <taxon>Pucciniales</taxon>
        <taxon>Melampsoraceae</taxon>
        <taxon>Melampsora</taxon>
    </lineage>
</organism>
<evidence type="ECO:0000313" key="2">
    <source>
        <dbReference type="Proteomes" id="UP000001072"/>
    </source>
</evidence>
<name>F4S3K1_MELLP</name>
<dbReference type="EMBL" id="GL883144">
    <property type="protein sequence ID" value="EGG00683.1"/>
    <property type="molecule type" value="Genomic_DNA"/>
</dbReference>
<proteinExistence type="predicted"/>
<dbReference type="HOGENOM" id="CLU_1971039_0_0_1"/>
<dbReference type="InParanoid" id="F4S3K1"/>
<dbReference type="RefSeq" id="XP_007415954.1">
    <property type="nucleotide sequence ID" value="XM_007415892.1"/>
</dbReference>
<dbReference type="AlphaFoldDB" id="F4S3K1"/>
<dbReference type="eggNOG" id="ENOG502SFT3">
    <property type="taxonomic scope" value="Eukaryota"/>
</dbReference>
<dbReference type="VEuPathDB" id="FungiDB:MELLADRAFT_67553"/>
<dbReference type="Proteomes" id="UP000001072">
    <property type="component" value="Unassembled WGS sequence"/>
</dbReference>
<reference evidence="2" key="1">
    <citation type="journal article" date="2011" name="Proc. Natl. Acad. Sci. U.S.A.">
        <title>Obligate biotrophy features unraveled by the genomic analysis of rust fungi.</title>
        <authorList>
            <person name="Duplessis S."/>
            <person name="Cuomo C.A."/>
            <person name="Lin Y.-C."/>
            <person name="Aerts A."/>
            <person name="Tisserant E."/>
            <person name="Veneault-Fourrey C."/>
            <person name="Joly D.L."/>
            <person name="Hacquard S."/>
            <person name="Amselem J."/>
            <person name="Cantarel B.L."/>
            <person name="Chiu R."/>
            <person name="Coutinho P.M."/>
            <person name="Feau N."/>
            <person name="Field M."/>
            <person name="Frey P."/>
            <person name="Gelhaye E."/>
            <person name="Goldberg J."/>
            <person name="Grabherr M.G."/>
            <person name="Kodira C.D."/>
            <person name="Kohler A."/>
            <person name="Kuees U."/>
            <person name="Lindquist E.A."/>
            <person name="Lucas S.M."/>
            <person name="Mago R."/>
            <person name="Mauceli E."/>
            <person name="Morin E."/>
            <person name="Murat C."/>
            <person name="Pangilinan J.L."/>
            <person name="Park R."/>
            <person name="Pearson M."/>
            <person name="Quesneville H."/>
            <person name="Rouhier N."/>
            <person name="Sakthikumar S."/>
            <person name="Salamov A.A."/>
            <person name="Schmutz J."/>
            <person name="Selles B."/>
            <person name="Shapiro H."/>
            <person name="Tanguay P."/>
            <person name="Tuskan G.A."/>
            <person name="Henrissat B."/>
            <person name="Van de Peer Y."/>
            <person name="Rouze P."/>
            <person name="Ellis J.G."/>
            <person name="Dodds P.N."/>
            <person name="Schein J.E."/>
            <person name="Zhong S."/>
            <person name="Hamelin R.C."/>
            <person name="Grigoriev I.V."/>
            <person name="Szabo L.J."/>
            <person name="Martin F."/>
        </authorList>
    </citation>
    <scope>NUCLEOTIDE SEQUENCE [LARGE SCALE GENOMIC DNA]</scope>
    <source>
        <strain evidence="2">98AG31 / pathotype 3-4-7</strain>
    </source>
</reference>
<accession>F4S3K1</accession>